<evidence type="ECO:0000259" key="9">
    <source>
        <dbReference type="PROSITE" id="PS50893"/>
    </source>
</evidence>
<evidence type="ECO:0008006" key="13">
    <source>
        <dbReference type="Google" id="ProtNLM"/>
    </source>
</evidence>
<feature type="transmembrane region" description="Helical" evidence="8">
    <location>
        <begin position="645"/>
        <end position="672"/>
    </location>
</feature>
<dbReference type="InterPro" id="IPR047817">
    <property type="entry name" value="ABC2_TM_bact-type"/>
</dbReference>
<dbReference type="PRINTS" id="PR00164">
    <property type="entry name" value="ABC2TRNSPORT"/>
</dbReference>
<proteinExistence type="predicted"/>
<dbReference type="GO" id="GO:0005524">
    <property type="term" value="F:ATP binding"/>
    <property type="evidence" value="ECO:0007669"/>
    <property type="project" value="UniProtKB-KW"/>
</dbReference>
<dbReference type="InterPro" id="IPR027417">
    <property type="entry name" value="P-loop_NTPase"/>
</dbReference>
<dbReference type="AlphaFoldDB" id="A0A8J2RNF3"/>
<feature type="domain" description="ABC transporter" evidence="9">
    <location>
        <begin position="35"/>
        <end position="269"/>
    </location>
</feature>
<dbReference type="PROSITE" id="PS50893">
    <property type="entry name" value="ABC_TRANSPORTER_2"/>
    <property type="match status" value="1"/>
</dbReference>
<evidence type="ECO:0000313" key="12">
    <source>
        <dbReference type="Proteomes" id="UP000789390"/>
    </source>
</evidence>
<evidence type="ECO:0000256" key="2">
    <source>
        <dbReference type="ARBA" id="ARBA00022692"/>
    </source>
</evidence>
<dbReference type="GO" id="GO:0140359">
    <property type="term" value="F:ABC-type transporter activity"/>
    <property type="evidence" value="ECO:0007669"/>
    <property type="project" value="InterPro"/>
</dbReference>
<dbReference type="SMART" id="SM00382">
    <property type="entry name" value="AAA"/>
    <property type="match status" value="1"/>
</dbReference>
<feature type="transmembrane region" description="Helical" evidence="8">
    <location>
        <begin position="737"/>
        <end position="759"/>
    </location>
</feature>
<feature type="transmembrane region" description="Helical" evidence="8">
    <location>
        <begin position="679"/>
        <end position="704"/>
    </location>
</feature>
<evidence type="ECO:0000313" key="11">
    <source>
        <dbReference type="EMBL" id="CAH0104226.1"/>
    </source>
</evidence>
<dbReference type="Pfam" id="PF01061">
    <property type="entry name" value="ABC2_membrane"/>
    <property type="match status" value="1"/>
</dbReference>
<sequence>MMEAVGGSEVIVETHRLGTSGMDNAGSVGSAVRAVVVRNATKVYGSRSNRCAVLEGLNMTIKKGEIYGLLGASGCGKTTLLSCLVGRRSLNSGEILVLGNEPGSPESGVPGPRVGYMPQELALFGDFSIKETLQYFGRIYNLRLAFVDSQLEFLTKLLDLPPSERNVKTLSGGQQRRVSFAVALFHEPELLILDEPTVGVDPLLRHSIWNHLIRQSVDHGRTVIVTTHYIEEARQANTIGMMRSGRLLVEESPENLLNSYRLPSLEDVFLKICIRDGVKNRVEKQRIGVVTGITSPAVSCQTAARAQQPPADHVNMAFDDSISQISVSEVEHLKFPISPTVNSSEEAAAPVNLESNSTNITTNNLSETEIRSQQPAISVAPGNNKRRKSPNLRLALPSSHRLGALIRKNFLLTFRNIGIFVLLYFLPAFQATVFNVTLGHEPTGLKMAIVNDELNPMQGRVCNYSNDCSYSMLSCRYLRYIKDNIIQVPYESVSDALDAGKKGHVWGVIHFGSNFTEEFEVRQTEGDAANVENIIRSRISVNMDSSNQQIDVYVEKWLLEAFGNFFQDFMKACKFEPEAGYIPVVFLDPVYGQKDTPYTEFMAPGLIISIVYFMAVSLTAGVFVAERQQGLLDRSLVAGVTMTEVLIGHLVNQCTVMIGQTALVFMCMLLIFNIPCHGNLVLAIFITLLQGLVGMCFGLLIATLCDNENSALLLSQASFLPFTVISGVCWPIEGMPFYFRSIAYSMPLTYAIESLRSIFSRGWGVERPDVYAGILISITWIFVLLAMCLIVIRIRKYSS</sequence>
<dbReference type="PROSITE" id="PS51012">
    <property type="entry name" value="ABC_TM2"/>
    <property type="match status" value="1"/>
</dbReference>
<evidence type="ECO:0000259" key="10">
    <source>
        <dbReference type="PROSITE" id="PS51012"/>
    </source>
</evidence>
<dbReference type="GO" id="GO:0043190">
    <property type="term" value="C:ATP-binding cassette (ABC) transporter complex"/>
    <property type="evidence" value="ECO:0007669"/>
    <property type="project" value="InterPro"/>
</dbReference>
<dbReference type="PROSITE" id="PS00211">
    <property type="entry name" value="ABC_TRANSPORTER_1"/>
    <property type="match status" value="1"/>
</dbReference>
<dbReference type="OrthoDB" id="10255969at2759"/>
<feature type="region of interest" description="Disordered" evidence="7">
    <location>
        <begin position="370"/>
        <end position="390"/>
    </location>
</feature>
<dbReference type="InterPro" id="IPR003593">
    <property type="entry name" value="AAA+_ATPase"/>
</dbReference>
<evidence type="ECO:0000256" key="1">
    <source>
        <dbReference type="ARBA" id="ARBA00004141"/>
    </source>
</evidence>
<feature type="transmembrane region" description="Helical" evidence="8">
    <location>
        <begin position="417"/>
        <end position="438"/>
    </location>
</feature>
<keyword evidence="12" id="KW-1185">Reference proteome</keyword>
<dbReference type="InterPro" id="IPR017871">
    <property type="entry name" value="ABC_transporter-like_CS"/>
</dbReference>
<evidence type="ECO:0000256" key="4">
    <source>
        <dbReference type="ARBA" id="ARBA00022840"/>
    </source>
</evidence>
<evidence type="ECO:0000256" key="5">
    <source>
        <dbReference type="ARBA" id="ARBA00022989"/>
    </source>
</evidence>
<dbReference type="InterPro" id="IPR000412">
    <property type="entry name" value="ABC_2_transport"/>
</dbReference>
<evidence type="ECO:0000256" key="3">
    <source>
        <dbReference type="ARBA" id="ARBA00022741"/>
    </source>
</evidence>
<feature type="domain" description="ABC transmembrane type-2" evidence="10">
    <location>
        <begin position="563"/>
        <end position="795"/>
    </location>
</feature>
<reference evidence="11" key="1">
    <citation type="submission" date="2021-11" db="EMBL/GenBank/DDBJ databases">
        <authorList>
            <person name="Schell T."/>
        </authorList>
    </citation>
    <scope>NUCLEOTIDE SEQUENCE</scope>
    <source>
        <strain evidence="11">M5</strain>
    </source>
</reference>
<organism evidence="11 12">
    <name type="scientific">Daphnia galeata</name>
    <dbReference type="NCBI Taxonomy" id="27404"/>
    <lineage>
        <taxon>Eukaryota</taxon>
        <taxon>Metazoa</taxon>
        <taxon>Ecdysozoa</taxon>
        <taxon>Arthropoda</taxon>
        <taxon>Crustacea</taxon>
        <taxon>Branchiopoda</taxon>
        <taxon>Diplostraca</taxon>
        <taxon>Cladocera</taxon>
        <taxon>Anomopoda</taxon>
        <taxon>Daphniidae</taxon>
        <taxon>Daphnia</taxon>
    </lineage>
</organism>
<feature type="transmembrane region" description="Helical" evidence="8">
    <location>
        <begin position="771"/>
        <end position="792"/>
    </location>
</feature>
<dbReference type="InterPro" id="IPR013525">
    <property type="entry name" value="ABC2_TM"/>
</dbReference>
<keyword evidence="5 8" id="KW-1133">Transmembrane helix</keyword>
<accession>A0A8J2RNF3</accession>
<comment type="subcellular location">
    <subcellularLocation>
        <location evidence="1">Membrane</location>
        <topology evidence="1">Multi-pass membrane protein</topology>
    </subcellularLocation>
</comment>
<name>A0A8J2RNF3_9CRUS</name>
<dbReference type="Proteomes" id="UP000789390">
    <property type="component" value="Unassembled WGS sequence"/>
</dbReference>
<gene>
    <name evidence="11" type="ORF">DGAL_LOCUS6946</name>
</gene>
<dbReference type="GO" id="GO:0016887">
    <property type="term" value="F:ATP hydrolysis activity"/>
    <property type="evidence" value="ECO:0007669"/>
    <property type="project" value="InterPro"/>
</dbReference>
<dbReference type="PANTHER" id="PTHR43038:SF3">
    <property type="entry name" value="ABC TRANSPORTER G FAMILY MEMBER 20 ISOFORM X1"/>
    <property type="match status" value="1"/>
</dbReference>
<feature type="transmembrane region" description="Helical" evidence="8">
    <location>
        <begin position="710"/>
        <end position="730"/>
    </location>
</feature>
<dbReference type="SUPFAM" id="SSF52540">
    <property type="entry name" value="P-loop containing nucleoside triphosphate hydrolases"/>
    <property type="match status" value="1"/>
</dbReference>
<keyword evidence="6 8" id="KW-0472">Membrane</keyword>
<evidence type="ECO:0000256" key="8">
    <source>
        <dbReference type="SAM" id="Phobius"/>
    </source>
</evidence>
<dbReference type="EMBL" id="CAKKLH010000129">
    <property type="protein sequence ID" value="CAH0104226.1"/>
    <property type="molecule type" value="Genomic_DNA"/>
</dbReference>
<evidence type="ECO:0000256" key="7">
    <source>
        <dbReference type="SAM" id="MobiDB-lite"/>
    </source>
</evidence>
<dbReference type="CDD" id="cd03230">
    <property type="entry name" value="ABC_DR_subfamily_A"/>
    <property type="match status" value="1"/>
</dbReference>
<feature type="transmembrane region" description="Helical" evidence="8">
    <location>
        <begin position="601"/>
        <end position="625"/>
    </location>
</feature>
<dbReference type="Gene3D" id="3.40.50.300">
    <property type="entry name" value="P-loop containing nucleotide triphosphate hydrolases"/>
    <property type="match status" value="1"/>
</dbReference>
<dbReference type="Pfam" id="PF00005">
    <property type="entry name" value="ABC_tran"/>
    <property type="match status" value="1"/>
</dbReference>
<comment type="caution">
    <text evidence="11">The sequence shown here is derived from an EMBL/GenBank/DDBJ whole genome shotgun (WGS) entry which is preliminary data.</text>
</comment>
<protein>
    <recommendedName>
        <fullName evidence="13">ABC protein, subfamily ABCH</fullName>
    </recommendedName>
</protein>
<keyword evidence="4" id="KW-0067">ATP-binding</keyword>
<keyword evidence="3" id="KW-0547">Nucleotide-binding</keyword>
<dbReference type="PANTHER" id="PTHR43038">
    <property type="entry name" value="ATP-BINDING CASSETTE, SUB-FAMILY H, MEMBER 1"/>
    <property type="match status" value="1"/>
</dbReference>
<keyword evidence="2 8" id="KW-0812">Transmembrane</keyword>
<dbReference type="InterPro" id="IPR003439">
    <property type="entry name" value="ABC_transporter-like_ATP-bd"/>
</dbReference>
<evidence type="ECO:0000256" key="6">
    <source>
        <dbReference type="ARBA" id="ARBA00023136"/>
    </source>
</evidence>